<dbReference type="Proteomes" id="UP000245926">
    <property type="component" value="Chromosome"/>
</dbReference>
<dbReference type="KEGG" id="mets:DK389_15990"/>
<evidence type="ECO:0000313" key="2">
    <source>
        <dbReference type="Proteomes" id="UP000245926"/>
    </source>
</evidence>
<gene>
    <name evidence="1" type="ORF">DK389_15990</name>
</gene>
<dbReference type="EMBL" id="CP029550">
    <property type="protein sequence ID" value="AWN41736.1"/>
    <property type="molecule type" value="Genomic_DNA"/>
</dbReference>
<dbReference type="OrthoDB" id="7815474at2"/>
<evidence type="ECO:0008006" key="3">
    <source>
        <dbReference type="Google" id="ProtNLM"/>
    </source>
</evidence>
<reference evidence="2" key="1">
    <citation type="submission" date="2018-05" db="EMBL/GenBank/DDBJ databases">
        <title>Complete Genome Sequence of Methylobacterium sp. 17SD2-17.</title>
        <authorList>
            <person name="Srinivasan S."/>
        </authorList>
    </citation>
    <scope>NUCLEOTIDE SEQUENCE [LARGE SCALE GENOMIC DNA]</scope>
    <source>
        <strain evidence="2">17SD2-17</strain>
    </source>
</reference>
<dbReference type="AlphaFoldDB" id="A0A2U8W8U0"/>
<sequence length="378" mass="42529">MRWLVFSPTPTAPLTAGNRVRIYNMLSAIRQEGNEICFFYTGREGLMPESLSAMKGQWDLVDFIEPTEIKRQPKGEIFNIDDWIDAETIAEAERAIQQLQPDVILVNYVMYSKILDLAPASCVKLLDTHDKFGDRHLLLDRANIPRNFFWTSPDQEGVGLNRADIVVAIQETEASYFSEISSSEIKLLKHAPAERATTSRINMGLFGVIGSNNRINQKFYQQLVDEWVRSASPRMHLFVAGDVCGSIDVASQNVSLIGRVDDLDEFYSTIDIALNPLVSGSGLKIKTLEALEYRMPIISTREGMMGFNAVHPFHVLESVQELVACSKEIQEKPDLLSGLADASTILLAEYCGNWRSDFQHLMSSIERLHVEKANLRTI</sequence>
<protein>
    <recommendedName>
        <fullName evidence="3">Glycosyltransferase subfamily 4-like N-terminal domain-containing protein</fullName>
    </recommendedName>
</protein>
<dbReference type="Gene3D" id="3.40.50.2000">
    <property type="entry name" value="Glycogen Phosphorylase B"/>
    <property type="match status" value="1"/>
</dbReference>
<accession>A0A2U8W8U0</accession>
<name>A0A2U8W8U0_9HYPH</name>
<keyword evidence="2" id="KW-1185">Reference proteome</keyword>
<proteinExistence type="predicted"/>
<organism evidence="1 2">
    <name type="scientific">Methylobacterium durans</name>
    <dbReference type="NCBI Taxonomy" id="2202825"/>
    <lineage>
        <taxon>Bacteria</taxon>
        <taxon>Pseudomonadati</taxon>
        <taxon>Pseudomonadota</taxon>
        <taxon>Alphaproteobacteria</taxon>
        <taxon>Hyphomicrobiales</taxon>
        <taxon>Methylobacteriaceae</taxon>
        <taxon>Methylobacterium</taxon>
    </lineage>
</organism>
<dbReference type="SUPFAM" id="SSF53756">
    <property type="entry name" value="UDP-Glycosyltransferase/glycogen phosphorylase"/>
    <property type="match status" value="1"/>
</dbReference>
<dbReference type="Pfam" id="PF13692">
    <property type="entry name" value="Glyco_trans_1_4"/>
    <property type="match status" value="1"/>
</dbReference>
<evidence type="ECO:0000313" key="1">
    <source>
        <dbReference type="EMBL" id="AWN41736.1"/>
    </source>
</evidence>